<dbReference type="PROSITE" id="PS51257">
    <property type="entry name" value="PROKAR_LIPOPROTEIN"/>
    <property type="match status" value="1"/>
</dbReference>
<dbReference type="GO" id="GO:0009279">
    <property type="term" value="C:cell outer membrane"/>
    <property type="evidence" value="ECO:0007669"/>
    <property type="project" value="UniProtKB-SubCell"/>
</dbReference>
<dbReference type="Gene3D" id="1.25.40.390">
    <property type="match status" value="1"/>
</dbReference>
<evidence type="ECO:0000256" key="5">
    <source>
        <dbReference type="ARBA" id="ARBA00023237"/>
    </source>
</evidence>
<evidence type="ECO:0000256" key="4">
    <source>
        <dbReference type="ARBA" id="ARBA00023136"/>
    </source>
</evidence>
<evidence type="ECO:0000313" key="9">
    <source>
        <dbReference type="EMBL" id="OQP66368.1"/>
    </source>
</evidence>
<evidence type="ECO:0000313" key="10">
    <source>
        <dbReference type="Proteomes" id="UP000192796"/>
    </source>
</evidence>
<comment type="subcellular location">
    <subcellularLocation>
        <location evidence="1">Cell outer membrane</location>
    </subcellularLocation>
</comment>
<dbReference type="AlphaFoldDB" id="A0A1V9G7B1"/>
<evidence type="ECO:0000256" key="1">
    <source>
        <dbReference type="ARBA" id="ARBA00004442"/>
    </source>
</evidence>
<feature type="domain" description="RagB/SusD" evidence="7">
    <location>
        <begin position="343"/>
        <end position="443"/>
    </location>
</feature>
<comment type="similarity">
    <text evidence="2">Belongs to the SusD family.</text>
</comment>
<feature type="domain" description="SusD-like N-terminal" evidence="8">
    <location>
        <begin position="24"/>
        <end position="227"/>
    </location>
</feature>
<dbReference type="InterPro" id="IPR012944">
    <property type="entry name" value="SusD_RagB_dom"/>
</dbReference>
<dbReference type="Pfam" id="PF07980">
    <property type="entry name" value="SusD_RagB"/>
    <property type="match status" value="1"/>
</dbReference>
<feature type="repeat" description="TPR" evidence="6">
    <location>
        <begin position="216"/>
        <end position="249"/>
    </location>
</feature>
<keyword evidence="10" id="KW-1185">Reference proteome</keyword>
<reference evidence="9 10" key="1">
    <citation type="submission" date="2016-03" db="EMBL/GenBank/DDBJ databases">
        <title>Niastella vici sp. nov., isolated from farmland soil.</title>
        <authorList>
            <person name="Chen L."/>
            <person name="Wang D."/>
            <person name="Yang S."/>
            <person name="Wang G."/>
        </authorList>
    </citation>
    <scope>NUCLEOTIDE SEQUENCE [LARGE SCALE GENOMIC DNA]</scope>
    <source>
        <strain evidence="9 10">DJ57</strain>
    </source>
</reference>
<keyword evidence="6" id="KW-0802">TPR repeat</keyword>
<dbReference type="SMART" id="SM00028">
    <property type="entry name" value="TPR"/>
    <property type="match status" value="1"/>
</dbReference>
<evidence type="ECO:0000259" key="8">
    <source>
        <dbReference type="Pfam" id="PF14322"/>
    </source>
</evidence>
<dbReference type="InterPro" id="IPR011990">
    <property type="entry name" value="TPR-like_helical_dom_sf"/>
</dbReference>
<sequence length="469" mass="52474">MKSNITINIVLLLLVVGLGSSCKKYLDVLPKGQKIPTTLADFEALVRDEYTNHRAPVTQSVLLLNDRWESQSNLNYYTLWKPNYMWDESANRVSLNNADESTYYTAYAAISTFNLILQYAPSATEATDADKSTLIAQAKLGRAMHYFILVNYYADTYEASNAASKLAVPLIESADINAPFKQVTIQEMYDYIIKNVTEAIPDLPVKGATIIHGTKGAAYAFLARVYLQMSDYDKALSYADQALAQNAQLFDYPAFYTSYKTQIEQAGVYPSLPSPRGYDYIENYIMMHGEVIYSKRDWPLRVDRAARFETGDAQLASRWKLRTVGADTYYYGITTGRYNEGGITTAEVYLIKAECLARKNDLAGAMTALNAVRVKRIFPASYVALTASSTQEAIGYIRRSKENETLFGIVAFGDLRRYNKDPLYARTYTKTENGVTVSLKPASPLYTMPFPLGAIKNPGNGTIQQNVNQ</sequence>
<evidence type="ECO:0000259" key="7">
    <source>
        <dbReference type="Pfam" id="PF07980"/>
    </source>
</evidence>
<dbReference type="EMBL" id="LVYD01000002">
    <property type="protein sequence ID" value="OQP66368.1"/>
    <property type="molecule type" value="Genomic_DNA"/>
</dbReference>
<keyword evidence="5" id="KW-0998">Cell outer membrane</keyword>
<dbReference type="InterPro" id="IPR019734">
    <property type="entry name" value="TPR_rpt"/>
</dbReference>
<gene>
    <name evidence="9" type="ORF">A3860_12770</name>
</gene>
<accession>A0A1V9G7B1</accession>
<dbReference type="PROSITE" id="PS50005">
    <property type="entry name" value="TPR"/>
    <property type="match status" value="1"/>
</dbReference>
<dbReference type="RefSeq" id="WP_081145307.1">
    <property type="nucleotide sequence ID" value="NZ_LVYD01000002.1"/>
</dbReference>
<organism evidence="9 10">
    <name type="scientific">Niastella vici</name>
    <dbReference type="NCBI Taxonomy" id="1703345"/>
    <lineage>
        <taxon>Bacteria</taxon>
        <taxon>Pseudomonadati</taxon>
        <taxon>Bacteroidota</taxon>
        <taxon>Chitinophagia</taxon>
        <taxon>Chitinophagales</taxon>
        <taxon>Chitinophagaceae</taxon>
        <taxon>Niastella</taxon>
    </lineage>
</organism>
<protein>
    <submittedName>
        <fullName evidence="9">Starch-binding protein</fullName>
    </submittedName>
</protein>
<evidence type="ECO:0000256" key="6">
    <source>
        <dbReference type="PROSITE-ProRule" id="PRU00339"/>
    </source>
</evidence>
<dbReference type="SUPFAM" id="SSF48452">
    <property type="entry name" value="TPR-like"/>
    <property type="match status" value="1"/>
</dbReference>
<evidence type="ECO:0000256" key="2">
    <source>
        <dbReference type="ARBA" id="ARBA00006275"/>
    </source>
</evidence>
<keyword evidence="4" id="KW-0472">Membrane</keyword>
<comment type="caution">
    <text evidence="9">The sequence shown here is derived from an EMBL/GenBank/DDBJ whole genome shotgun (WGS) entry which is preliminary data.</text>
</comment>
<proteinExistence type="inferred from homology"/>
<dbReference type="Proteomes" id="UP000192796">
    <property type="component" value="Unassembled WGS sequence"/>
</dbReference>
<dbReference type="InterPro" id="IPR033985">
    <property type="entry name" value="SusD-like_N"/>
</dbReference>
<dbReference type="Pfam" id="PF14322">
    <property type="entry name" value="SusD-like_3"/>
    <property type="match status" value="1"/>
</dbReference>
<dbReference type="STRING" id="1703345.A3860_12770"/>
<name>A0A1V9G7B1_9BACT</name>
<evidence type="ECO:0000256" key="3">
    <source>
        <dbReference type="ARBA" id="ARBA00022729"/>
    </source>
</evidence>
<keyword evidence="3" id="KW-0732">Signal</keyword>